<evidence type="ECO:0000256" key="7">
    <source>
        <dbReference type="ARBA" id="ARBA00022723"/>
    </source>
</evidence>
<dbReference type="GO" id="GO:0007411">
    <property type="term" value="P:axon guidance"/>
    <property type="evidence" value="ECO:0007669"/>
    <property type="project" value="TreeGrafter"/>
</dbReference>
<dbReference type="PROSITE" id="PS50089">
    <property type="entry name" value="ZF_RING_2"/>
    <property type="match status" value="1"/>
</dbReference>
<evidence type="ECO:0000256" key="12">
    <source>
        <dbReference type="ARBA" id="ARBA00023273"/>
    </source>
</evidence>
<protein>
    <recommendedName>
        <fullName evidence="5">RCR-type E3 ubiquitin transferase</fullName>
        <ecNumber evidence="5">2.3.2.33</ecNumber>
    </recommendedName>
</protein>
<evidence type="ECO:0000256" key="4">
    <source>
        <dbReference type="ARBA" id="ARBA00005415"/>
    </source>
</evidence>
<dbReference type="SMART" id="SM00184">
    <property type="entry name" value="RING"/>
    <property type="match status" value="1"/>
</dbReference>
<keyword evidence="6" id="KW-0808">Transferase</keyword>
<proteinExistence type="inferred from homology"/>
<dbReference type="CDD" id="cd16463">
    <property type="entry name" value="RING-H2_PHR"/>
    <property type="match status" value="1"/>
</dbReference>
<evidence type="ECO:0000256" key="5">
    <source>
        <dbReference type="ARBA" id="ARBA00012249"/>
    </source>
</evidence>
<feature type="domain" description="RING-type" evidence="14">
    <location>
        <begin position="252"/>
        <end position="303"/>
    </location>
</feature>
<evidence type="ECO:0000256" key="10">
    <source>
        <dbReference type="ARBA" id="ARBA00022786"/>
    </source>
</evidence>
<dbReference type="GO" id="GO:0030424">
    <property type="term" value="C:axon"/>
    <property type="evidence" value="ECO:0007669"/>
    <property type="project" value="UniProtKB-SubCell"/>
</dbReference>
<evidence type="ECO:0000259" key="15">
    <source>
        <dbReference type="PROSITE" id="PS50119"/>
    </source>
</evidence>
<dbReference type="InterPro" id="IPR001841">
    <property type="entry name" value="Znf_RING"/>
</dbReference>
<dbReference type="OrthoDB" id="5807770at2759"/>
<dbReference type="PROSITE" id="PS50119">
    <property type="entry name" value="ZF_BBOX"/>
    <property type="match status" value="1"/>
</dbReference>
<dbReference type="SUPFAM" id="SSF57850">
    <property type="entry name" value="RING/U-box"/>
    <property type="match status" value="1"/>
</dbReference>
<comment type="similarity">
    <text evidence="4">Belongs to the RING-Cys relay (RCR) family.</text>
</comment>
<evidence type="ECO:0000313" key="17">
    <source>
        <dbReference type="Proteomes" id="UP000267027"/>
    </source>
</evidence>
<dbReference type="WBParaSite" id="ACOC_0000390401-mRNA-1">
    <property type="protein sequence ID" value="ACOC_0000390401-mRNA-1"/>
    <property type="gene ID" value="ACOC_0000390401"/>
</dbReference>
<evidence type="ECO:0000313" key="18">
    <source>
        <dbReference type="WBParaSite" id="ACOC_0000390401-mRNA-1"/>
    </source>
</evidence>
<dbReference type="Gene3D" id="3.30.40.10">
    <property type="entry name" value="Zinc/RING finger domain, C3HC4 (zinc finger)"/>
    <property type="match status" value="1"/>
</dbReference>
<dbReference type="InterPro" id="IPR000315">
    <property type="entry name" value="Znf_B-box"/>
</dbReference>
<sequence>MNSCLTNAPLSWRTDRSVSPEIGKLTAQFISDICSGAFNSDWSICFRRELATALLGVIQLTTSLSSSALRESRNKEPVPSILNSKRFWLSVAALALVRDRSWLALSEKWNDLQTSGQEPITLCENHDDGSTPAQVFCSDCECALCRECFSVMHLHKRNRSHHVTSLPPPPARLEEIDIHQGCARMRIANLLILFHGESLNGLVELPSDPFPGLTTTASAIGGHSMQSVCRFCGNVLDAHNQVGTAQDGNDVCVICFTDRLCAAPCIRLECGHLLHYHCVRAVLEKRWPGPRIQFRFMNCPLCNIQMSHPGLMDLLEPLFMLKADVASKANMRLKFDGLLNCTALTDPQSEFFNRPEEYAMDRYMYVLCNICQKAYFGGESRCQMVRFHLLLRCYCKMVTKRQVGDTVASFSVVKKYTFKACLVPSALVESFSFLTEQSRVLKNNMV</sequence>
<dbReference type="GO" id="GO:0008582">
    <property type="term" value="P:regulation of synaptic assembly at neuromuscular junction"/>
    <property type="evidence" value="ECO:0007669"/>
    <property type="project" value="TreeGrafter"/>
</dbReference>
<dbReference type="GO" id="GO:0008270">
    <property type="term" value="F:zinc ion binding"/>
    <property type="evidence" value="ECO:0007669"/>
    <property type="project" value="UniProtKB-KW"/>
</dbReference>
<evidence type="ECO:0000256" key="13">
    <source>
        <dbReference type="PROSITE-ProRule" id="PRU00024"/>
    </source>
</evidence>
<dbReference type="GO" id="GO:0099174">
    <property type="term" value="P:regulation of presynapse organization"/>
    <property type="evidence" value="ECO:0007669"/>
    <property type="project" value="UniProtKB-ARBA"/>
</dbReference>
<dbReference type="GO" id="GO:0005634">
    <property type="term" value="C:nucleus"/>
    <property type="evidence" value="ECO:0007669"/>
    <property type="project" value="TreeGrafter"/>
</dbReference>
<dbReference type="PANTHER" id="PTHR45943">
    <property type="entry name" value="E3 UBIQUITIN-PROTEIN LIGASE MYCBP2"/>
    <property type="match status" value="1"/>
</dbReference>
<keyword evidence="10" id="KW-0833">Ubl conjugation pathway</keyword>
<keyword evidence="7" id="KW-0479">Metal-binding</keyword>
<comment type="pathway">
    <text evidence="3">Protein modification; protein ubiquitination.</text>
</comment>
<dbReference type="PANTHER" id="PTHR45943:SF1">
    <property type="entry name" value="E3 UBIQUITIN-PROTEIN LIGASE MYCBP2"/>
    <property type="match status" value="1"/>
</dbReference>
<reference evidence="16 17" key="2">
    <citation type="submission" date="2018-11" db="EMBL/GenBank/DDBJ databases">
        <authorList>
            <consortium name="Pathogen Informatics"/>
        </authorList>
    </citation>
    <scope>NUCLEOTIDE SEQUENCE [LARGE SCALE GENOMIC DNA]</scope>
    <source>
        <strain evidence="16 17">Costa Rica</strain>
    </source>
</reference>
<feature type="domain" description="B box-type" evidence="15">
    <location>
        <begin position="118"/>
        <end position="166"/>
    </location>
</feature>
<dbReference type="EC" id="2.3.2.33" evidence="5"/>
<evidence type="ECO:0000256" key="3">
    <source>
        <dbReference type="ARBA" id="ARBA00004906"/>
    </source>
</evidence>
<comment type="catalytic activity">
    <reaction evidence="1">
        <text>[E2 ubiquitin-conjugating enzyme]-S-ubiquitinyl-L-cysteine + [acceptor protein]-L-threonine = [E2 ubiquitin-conjugating enzyme]-L-cysteine + [acceptor protein]-3-O-ubiquitinyl-L-threonine.</text>
        <dbReference type="EC" id="2.3.2.33"/>
    </reaction>
</comment>
<reference evidence="18" key="1">
    <citation type="submission" date="2017-02" db="UniProtKB">
        <authorList>
            <consortium name="WormBaseParasite"/>
        </authorList>
    </citation>
    <scope>IDENTIFICATION</scope>
</reference>
<dbReference type="GO" id="GO:0005886">
    <property type="term" value="C:plasma membrane"/>
    <property type="evidence" value="ECO:0007669"/>
    <property type="project" value="TreeGrafter"/>
</dbReference>
<dbReference type="Pfam" id="PF00643">
    <property type="entry name" value="zf-B_box"/>
    <property type="match status" value="1"/>
</dbReference>
<dbReference type="InterPro" id="IPR013083">
    <property type="entry name" value="Znf_RING/FYVE/PHD"/>
</dbReference>
<evidence type="ECO:0000256" key="2">
    <source>
        <dbReference type="ARBA" id="ARBA00004489"/>
    </source>
</evidence>
<dbReference type="FunFam" id="3.30.40.10:FF:000078">
    <property type="entry name" value="E3 ubiquitin-protein ligase MYCBP2 isoform X1"/>
    <property type="match status" value="1"/>
</dbReference>
<evidence type="ECO:0000259" key="14">
    <source>
        <dbReference type="PROSITE" id="PS50089"/>
    </source>
</evidence>
<comment type="subcellular location">
    <subcellularLocation>
        <location evidence="2">Cell projection</location>
        <location evidence="2">Axon</location>
    </subcellularLocation>
</comment>
<accession>A0A0R3PHS7</accession>
<keyword evidence="8" id="KW-0677">Repeat</keyword>
<keyword evidence="17" id="KW-1185">Reference proteome</keyword>
<dbReference type="Proteomes" id="UP000267027">
    <property type="component" value="Unassembled WGS sequence"/>
</dbReference>
<keyword evidence="12" id="KW-0966">Cell projection</keyword>
<keyword evidence="9 13" id="KW-0863">Zinc-finger</keyword>
<dbReference type="STRING" id="334426.A0A0R3PHS7"/>
<dbReference type="GO" id="GO:0061630">
    <property type="term" value="F:ubiquitin protein ligase activity"/>
    <property type="evidence" value="ECO:0007669"/>
    <property type="project" value="UniProtKB-EC"/>
</dbReference>
<evidence type="ECO:0000313" key="16">
    <source>
        <dbReference type="EMBL" id="VDM55490.1"/>
    </source>
</evidence>
<evidence type="ECO:0000256" key="8">
    <source>
        <dbReference type="ARBA" id="ARBA00022737"/>
    </source>
</evidence>
<evidence type="ECO:0000256" key="9">
    <source>
        <dbReference type="ARBA" id="ARBA00022771"/>
    </source>
</evidence>
<gene>
    <name evidence="16" type="ORF">ACOC_LOCUS3905</name>
</gene>
<dbReference type="CDD" id="cd19799">
    <property type="entry name" value="Bbox2_MYCBP2"/>
    <property type="match status" value="1"/>
</dbReference>
<dbReference type="AlphaFoldDB" id="A0A0R3PHS7"/>
<dbReference type="SMART" id="SM00336">
    <property type="entry name" value="BBOX"/>
    <property type="match status" value="1"/>
</dbReference>
<evidence type="ECO:0000256" key="11">
    <source>
        <dbReference type="ARBA" id="ARBA00022833"/>
    </source>
</evidence>
<organism evidence="18">
    <name type="scientific">Angiostrongylus costaricensis</name>
    <name type="common">Nematode worm</name>
    <dbReference type="NCBI Taxonomy" id="334426"/>
    <lineage>
        <taxon>Eukaryota</taxon>
        <taxon>Metazoa</taxon>
        <taxon>Ecdysozoa</taxon>
        <taxon>Nematoda</taxon>
        <taxon>Chromadorea</taxon>
        <taxon>Rhabditida</taxon>
        <taxon>Rhabditina</taxon>
        <taxon>Rhabditomorpha</taxon>
        <taxon>Strongyloidea</taxon>
        <taxon>Metastrongylidae</taxon>
        <taxon>Angiostrongylus</taxon>
    </lineage>
</organism>
<dbReference type="EMBL" id="UYYA01001554">
    <property type="protein sequence ID" value="VDM55490.1"/>
    <property type="molecule type" value="Genomic_DNA"/>
</dbReference>
<name>A0A0R3PHS7_ANGCS</name>
<evidence type="ECO:0000256" key="6">
    <source>
        <dbReference type="ARBA" id="ARBA00022679"/>
    </source>
</evidence>
<evidence type="ECO:0000256" key="1">
    <source>
        <dbReference type="ARBA" id="ARBA00000333"/>
    </source>
</evidence>
<keyword evidence="11" id="KW-0862">Zinc</keyword>